<dbReference type="EMBL" id="JAPNKE010000002">
    <property type="protein sequence ID" value="MCY1006527.1"/>
    <property type="molecule type" value="Genomic_DNA"/>
</dbReference>
<dbReference type="RefSeq" id="WP_267768767.1">
    <property type="nucleotide sequence ID" value="NZ_JAPNKE010000002.1"/>
</dbReference>
<sequence>MGDLGIGGEVLLPGERLLLVRYASPADLPVPSILREGEVLRAAFADGGGLRNDDGAVGLRDQDGNLGDALLYGAAQPAPFDDPALWSGPPVAVPGAGESLCRVDPAVDSDSAADWIACAPSPGELPDLGDDTTGDPPSPRRWRSSRCSATRPDRPASRSTPSSSRS</sequence>
<feature type="compositionally biased region" description="Low complexity" evidence="1">
    <location>
        <begin position="157"/>
        <end position="166"/>
    </location>
</feature>
<evidence type="ECO:0000313" key="2">
    <source>
        <dbReference type="EMBL" id="MCY1006527.1"/>
    </source>
</evidence>
<name>A0A9X3EM45_9BACT</name>
<proteinExistence type="predicted"/>
<protein>
    <submittedName>
        <fullName evidence="2">Uncharacterized protein</fullName>
    </submittedName>
</protein>
<evidence type="ECO:0000256" key="1">
    <source>
        <dbReference type="SAM" id="MobiDB-lite"/>
    </source>
</evidence>
<dbReference type="Proteomes" id="UP001150924">
    <property type="component" value="Unassembled WGS sequence"/>
</dbReference>
<organism evidence="2 3">
    <name type="scientific">Nannocystis pusilla</name>
    <dbReference type="NCBI Taxonomy" id="889268"/>
    <lineage>
        <taxon>Bacteria</taxon>
        <taxon>Pseudomonadati</taxon>
        <taxon>Myxococcota</taxon>
        <taxon>Polyangia</taxon>
        <taxon>Nannocystales</taxon>
        <taxon>Nannocystaceae</taxon>
        <taxon>Nannocystis</taxon>
    </lineage>
</organism>
<evidence type="ECO:0000313" key="3">
    <source>
        <dbReference type="Proteomes" id="UP001150924"/>
    </source>
</evidence>
<dbReference type="AlphaFoldDB" id="A0A9X3EM45"/>
<reference evidence="2" key="1">
    <citation type="submission" date="2022-11" db="EMBL/GenBank/DDBJ databases">
        <title>Minimal conservation of predation-associated metabolite biosynthetic gene clusters underscores biosynthetic potential of Myxococcota including descriptions for ten novel species: Archangium lansinium sp. nov., Myxococcus landrumus sp. nov., Nannocystis bai.</title>
        <authorList>
            <person name="Ahearne A."/>
            <person name="Stevens C."/>
            <person name="Phillips K."/>
        </authorList>
    </citation>
    <scope>NUCLEOTIDE SEQUENCE</scope>
    <source>
        <strain evidence="2">Na p29</strain>
    </source>
</reference>
<accession>A0A9X3EM45</accession>
<feature type="region of interest" description="Disordered" evidence="1">
    <location>
        <begin position="116"/>
        <end position="166"/>
    </location>
</feature>
<gene>
    <name evidence="2" type="ORF">OV079_13385</name>
</gene>
<comment type="caution">
    <text evidence="2">The sequence shown here is derived from an EMBL/GenBank/DDBJ whole genome shotgun (WGS) entry which is preliminary data.</text>
</comment>
<keyword evidence="3" id="KW-1185">Reference proteome</keyword>